<evidence type="ECO:0000313" key="4">
    <source>
        <dbReference type="EMBL" id="ALG82583.1"/>
    </source>
</evidence>
<accession>A0A0F7PF94</accession>
<dbReference type="EMBL" id="CP011564">
    <property type="protein sequence ID" value="ALG82583.1"/>
    <property type="molecule type" value="Genomic_DNA"/>
</dbReference>
<keyword evidence="6" id="KW-1185">Reference proteome</keyword>
<gene>
    <name evidence="4" type="ORF">HLASA_1701</name>
    <name evidence="3" type="ORF">HLASF_1714</name>
</gene>
<reference evidence="4 5" key="3">
    <citation type="journal article" date="2016" name="Stand. Genomic Sci.">
        <title>Complete genome sequence of 'Halanaeroarchaeum sulfurireducens' M27-SA2, a sulfur-reducing and acetate-oxidizing haloarchaeon from the deep-sea hypersaline anoxic lake Medee.</title>
        <authorList>
            <person name="Messina E."/>
            <person name="Sorokin D.Y."/>
            <person name="Kublanov I.V."/>
            <person name="Toshchakov S."/>
            <person name="Lopatina A."/>
            <person name="Arcadi E."/>
            <person name="Smedile F."/>
            <person name="La Spada G."/>
            <person name="La Cono V."/>
            <person name="Yakimov M.M."/>
        </authorList>
    </citation>
    <scope>NUCLEOTIDE SEQUENCE [LARGE SCALE GENOMIC DNA]</scope>
    <source>
        <strain evidence="4 5">M27-SA2</strain>
    </source>
</reference>
<dbReference type="STRING" id="1604004.HLASA_1701"/>
<evidence type="ECO:0000313" key="6">
    <source>
        <dbReference type="Proteomes" id="UP000069906"/>
    </source>
</evidence>
<dbReference type="Proteomes" id="UP000069906">
    <property type="component" value="Chromosome"/>
</dbReference>
<keyword evidence="2" id="KW-1133">Transmembrane helix</keyword>
<proteinExistence type="predicted"/>
<evidence type="ECO:0000313" key="5">
    <source>
        <dbReference type="Proteomes" id="UP000060390"/>
    </source>
</evidence>
<keyword evidence="2" id="KW-0812">Transmembrane</keyword>
<dbReference type="OrthoDB" id="121941at2157"/>
<evidence type="ECO:0000256" key="2">
    <source>
        <dbReference type="SAM" id="Phobius"/>
    </source>
</evidence>
<dbReference type="KEGG" id="hsu:HLASF_1714"/>
<dbReference type="HOGENOM" id="CLU_666669_0_0_2"/>
<dbReference type="AlphaFoldDB" id="A0A0F7PF94"/>
<keyword evidence="2" id="KW-0472">Membrane</keyword>
<dbReference type="KEGG" id="hsf:HLASA_1701"/>
<sequence>MRFRDDERGQAIQVGAVLMFAVLVILLATYQTVIVPQENKNAEFQHSLDVQQDMLDVRNAIIGAFQDGEAQPVSVKLGTTYPMHTFGVNPAPASGSLRTVDAGSITVKDGDGNTVSVCPVSSETKFLNYSADYNHYTPAPTLVYENTVLYADYDDGRQVVVSDQDLVRNDTINLVALQGNYSENGIGATDFQARAGLADSTTVNKPNITVPTRLSESRWQELVGDEADVTVSGGTATFDFDREMTVYCSAVGADSTPLGGSRPADGGFDGGDGGDGTEINPSGNEVVFNSASKNNKSSLDAEFENQGTTSVDATKARISYYYQADNNQDPPSEATLYDESTEDELTTLSIGGSAQDFNQDLVFDPNTPRTIRFVFDFEPVNPSIKSDFFVLKLYFDDGSSNLYFISAESTNP</sequence>
<feature type="transmembrane region" description="Helical" evidence="2">
    <location>
        <begin position="12"/>
        <end position="30"/>
    </location>
</feature>
<organism evidence="3 6">
    <name type="scientific">Halanaeroarchaeum sulfurireducens</name>
    <dbReference type="NCBI Taxonomy" id="1604004"/>
    <lineage>
        <taxon>Archaea</taxon>
        <taxon>Methanobacteriati</taxon>
        <taxon>Methanobacteriota</taxon>
        <taxon>Stenosarchaea group</taxon>
        <taxon>Halobacteria</taxon>
        <taxon>Halobacteriales</taxon>
        <taxon>Halobacteriaceae</taxon>
        <taxon>Halanaeroarchaeum</taxon>
    </lineage>
</organism>
<feature type="region of interest" description="Disordered" evidence="1">
    <location>
        <begin position="254"/>
        <end position="282"/>
    </location>
</feature>
<name>A0A0F7PF94_9EURY</name>
<feature type="compositionally biased region" description="Gly residues" evidence="1">
    <location>
        <begin position="267"/>
        <end position="276"/>
    </location>
</feature>
<reference evidence="3 6" key="1">
    <citation type="journal article" date="2015" name="ISME J.">
        <title>Elemental sulfur and acetate can support life of a novel strictly anaerobic haloarchaeon.</title>
        <authorList>
            <person name="Sorokin D.Y."/>
            <person name="Kublanov I.V."/>
            <person name="Gavrilov S.N."/>
            <person name="Rojo D."/>
            <person name="Roman P."/>
            <person name="Golyshin P.N."/>
            <person name="Slepak V.Z."/>
            <person name="Smedile F."/>
            <person name="Ferrer M."/>
            <person name="Messina E."/>
            <person name="La Cono V."/>
            <person name="Yakimov M.M."/>
        </authorList>
    </citation>
    <scope>NUCLEOTIDE SEQUENCE [LARGE SCALE GENOMIC DNA]</scope>
    <source>
        <strain evidence="3 6">HSR2</strain>
    </source>
</reference>
<protein>
    <submittedName>
        <fullName evidence="3">PKD domain-containing protein</fullName>
    </submittedName>
</protein>
<dbReference type="EMBL" id="CP008874">
    <property type="protein sequence ID" value="AKH98189.1"/>
    <property type="molecule type" value="Genomic_DNA"/>
</dbReference>
<dbReference type="RefSeq" id="WP_050048868.1">
    <property type="nucleotide sequence ID" value="NZ_CP008874.1"/>
</dbReference>
<dbReference type="GeneID" id="26011034"/>
<dbReference type="Proteomes" id="UP000060390">
    <property type="component" value="Chromosome"/>
</dbReference>
<evidence type="ECO:0000256" key="1">
    <source>
        <dbReference type="SAM" id="MobiDB-lite"/>
    </source>
</evidence>
<reference evidence="5" key="2">
    <citation type="submission" date="2015-05" db="EMBL/GenBank/DDBJ databases">
        <title>Complete genome sequence of Halanaeroarchaeum sulfurireducens type strain M27-SA2, a sulfate-reducer haloarchaeon from marine anoxic lake Medee.</title>
        <authorList>
            <person name="Messina E."/>
            <person name="Kublanov I.V."/>
            <person name="Toshchakov S."/>
            <person name="Arcadi E."/>
            <person name="La Spada G."/>
            <person name="La Cono V."/>
            <person name="Yakimov M.M."/>
        </authorList>
    </citation>
    <scope>NUCLEOTIDE SEQUENCE [LARGE SCALE GENOMIC DNA]</scope>
    <source>
        <strain evidence="5">M27-SA2</strain>
    </source>
</reference>
<evidence type="ECO:0000313" key="3">
    <source>
        <dbReference type="EMBL" id="AKH98189.1"/>
    </source>
</evidence>